<feature type="domain" description="Fe/B12 periplasmic-binding" evidence="9">
    <location>
        <begin position="334"/>
        <end position="593"/>
    </location>
</feature>
<evidence type="ECO:0000256" key="4">
    <source>
        <dbReference type="ARBA" id="ARBA00022729"/>
    </source>
</evidence>
<dbReference type="InterPro" id="IPR002491">
    <property type="entry name" value="ABC_transptr_periplasmic_BD"/>
</dbReference>
<protein>
    <submittedName>
        <fullName evidence="10">AraC family transcriptional regulator</fullName>
    </submittedName>
</protein>
<evidence type="ECO:0000256" key="3">
    <source>
        <dbReference type="ARBA" id="ARBA00022448"/>
    </source>
</evidence>
<comment type="subcellular location">
    <subcellularLocation>
        <location evidence="1">Cell envelope</location>
    </subcellularLocation>
</comment>
<evidence type="ECO:0000313" key="10">
    <source>
        <dbReference type="EMBL" id="NEW06354.1"/>
    </source>
</evidence>
<dbReference type="GO" id="GO:0043565">
    <property type="term" value="F:sequence-specific DNA binding"/>
    <property type="evidence" value="ECO:0007669"/>
    <property type="project" value="InterPro"/>
</dbReference>
<keyword evidence="5" id="KW-0805">Transcription regulation</keyword>
<sequence>MIVENHLILWNHVSLKIVDVQRTELPIGEYLHTSQLSSSALLYTIKGRARLLLDGDEHHVENGYVCHSGKGTVLTIMDITDHFEYYIIQYKASLPLPCSQDLLQLLARTEPFEIQYGFVVSHAAPLLISLSRMEREWDQPEAMAKLQVKSLFYQFICELMGQLQHRRLEQASPDMVLQAVRYMDEHYSEPITADTLATLLNCSSRTMQRMFNKRLALGPIDYLMQIRIDKAKELLCRTNAGLKNIAEAVGYVDSYYFSRLFKRYTGVSPSTYRESMHQARGDEPENVTVIAPKLETVSSEKKAASDPQDAAFRRSLRTIIHLKGELLLQRQPEKIAVLDPQFMDHMLALGEQPAGSVMVTGDLSSFPEYLIGRLRAVQALGTMDEPDLEALRALAPDLIICTEFQKNIYGSLTHIAPTIMLERNRDWRETLRTIGRIMGKKLEAEQVIQQYKRKISGLKSLLAAKLHGQSVTMIRPRDNTIRLHTCAHRTAAILYSDLGLHPPKLAVDRKRTSSMISLEGLPELDADHYFILTDNKFKAWSDEIQTTTTWKSLRAVQQHHVYHAKASIWIAYYGPIAMNQVVDQVTEVFLDAK</sequence>
<reference evidence="10" key="1">
    <citation type="submission" date="2020-02" db="EMBL/GenBank/DDBJ databases">
        <authorList>
            <person name="Shen X.-R."/>
            <person name="Zhang Y.-X."/>
        </authorList>
    </citation>
    <scope>NUCLEOTIDE SEQUENCE</scope>
    <source>
        <strain evidence="10">SYP-B3998</strain>
    </source>
</reference>
<evidence type="ECO:0000256" key="5">
    <source>
        <dbReference type="ARBA" id="ARBA00023015"/>
    </source>
</evidence>
<dbReference type="GO" id="GO:0030288">
    <property type="term" value="C:outer membrane-bounded periplasmic space"/>
    <property type="evidence" value="ECO:0007669"/>
    <property type="project" value="TreeGrafter"/>
</dbReference>
<dbReference type="InterPro" id="IPR009057">
    <property type="entry name" value="Homeodomain-like_sf"/>
</dbReference>
<evidence type="ECO:0000256" key="7">
    <source>
        <dbReference type="ARBA" id="ARBA00023163"/>
    </source>
</evidence>
<dbReference type="AlphaFoldDB" id="A0A6G3ZXC4"/>
<keyword evidence="7" id="KW-0804">Transcription</keyword>
<dbReference type="Gene3D" id="3.40.50.1980">
    <property type="entry name" value="Nitrogenase molybdenum iron protein domain"/>
    <property type="match status" value="2"/>
</dbReference>
<evidence type="ECO:0000256" key="2">
    <source>
        <dbReference type="ARBA" id="ARBA00008814"/>
    </source>
</evidence>
<comment type="caution">
    <text evidence="10">The sequence shown here is derived from an EMBL/GenBank/DDBJ whole genome shotgun (WGS) entry which is preliminary data.</text>
</comment>
<dbReference type="InterPro" id="IPR018062">
    <property type="entry name" value="HTH_AraC-typ_CS"/>
</dbReference>
<dbReference type="Pfam" id="PF12833">
    <property type="entry name" value="HTH_18"/>
    <property type="match status" value="1"/>
</dbReference>
<name>A0A6G3ZXC4_9BACL</name>
<dbReference type="RefSeq" id="WP_163945006.1">
    <property type="nucleotide sequence ID" value="NZ_JAAIKC010000002.1"/>
</dbReference>
<dbReference type="PROSITE" id="PS00041">
    <property type="entry name" value="HTH_ARAC_FAMILY_1"/>
    <property type="match status" value="1"/>
</dbReference>
<keyword evidence="6" id="KW-0238">DNA-binding</keyword>
<comment type="similarity">
    <text evidence="2">Belongs to the bacterial solute-binding protein 8 family.</text>
</comment>
<dbReference type="SMART" id="SM00342">
    <property type="entry name" value="HTH_ARAC"/>
    <property type="match status" value="1"/>
</dbReference>
<dbReference type="GO" id="GO:1901678">
    <property type="term" value="P:iron coordination entity transport"/>
    <property type="evidence" value="ECO:0007669"/>
    <property type="project" value="UniProtKB-ARBA"/>
</dbReference>
<dbReference type="Pfam" id="PF01497">
    <property type="entry name" value="Peripla_BP_2"/>
    <property type="match status" value="1"/>
</dbReference>
<evidence type="ECO:0000259" key="9">
    <source>
        <dbReference type="PROSITE" id="PS50983"/>
    </source>
</evidence>
<keyword evidence="4" id="KW-0732">Signal</keyword>
<dbReference type="InterPro" id="IPR020449">
    <property type="entry name" value="Tscrpt_reg_AraC-type_HTH"/>
</dbReference>
<dbReference type="GO" id="GO:0003700">
    <property type="term" value="F:DNA-binding transcription factor activity"/>
    <property type="evidence" value="ECO:0007669"/>
    <property type="project" value="InterPro"/>
</dbReference>
<evidence type="ECO:0000256" key="1">
    <source>
        <dbReference type="ARBA" id="ARBA00004196"/>
    </source>
</evidence>
<dbReference type="PRINTS" id="PR00032">
    <property type="entry name" value="HTHARAC"/>
</dbReference>
<evidence type="ECO:0000259" key="8">
    <source>
        <dbReference type="PROSITE" id="PS01124"/>
    </source>
</evidence>
<dbReference type="EMBL" id="JAAIKC010000002">
    <property type="protein sequence ID" value="NEW06354.1"/>
    <property type="molecule type" value="Genomic_DNA"/>
</dbReference>
<keyword evidence="3" id="KW-0813">Transport</keyword>
<gene>
    <name evidence="10" type="ORF">GK047_10045</name>
</gene>
<feature type="domain" description="HTH araC/xylS-type" evidence="8">
    <location>
        <begin position="177"/>
        <end position="275"/>
    </location>
</feature>
<dbReference type="CDD" id="cd01146">
    <property type="entry name" value="FhuD"/>
    <property type="match status" value="1"/>
</dbReference>
<dbReference type="SUPFAM" id="SSF46689">
    <property type="entry name" value="Homeodomain-like"/>
    <property type="match status" value="2"/>
</dbReference>
<accession>A0A6G3ZXC4</accession>
<dbReference type="PANTHER" id="PTHR30532:SF1">
    <property type="entry name" value="IRON(3+)-HYDROXAMATE-BINDING PROTEIN FHUD"/>
    <property type="match status" value="1"/>
</dbReference>
<dbReference type="InterPro" id="IPR018060">
    <property type="entry name" value="HTH_AraC"/>
</dbReference>
<dbReference type="SUPFAM" id="SSF53807">
    <property type="entry name" value="Helical backbone' metal receptor"/>
    <property type="match status" value="1"/>
</dbReference>
<dbReference type="Gene3D" id="1.10.10.60">
    <property type="entry name" value="Homeodomain-like"/>
    <property type="match status" value="2"/>
</dbReference>
<dbReference type="InterPro" id="IPR051313">
    <property type="entry name" value="Bact_iron-sidero_bind"/>
</dbReference>
<proteinExistence type="inferred from homology"/>
<dbReference type="InterPro" id="IPR037923">
    <property type="entry name" value="HTH-like"/>
</dbReference>
<dbReference type="PROSITE" id="PS50983">
    <property type="entry name" value="FE_B12_PBP"/>
    <property type="match status" value="1"/>
</dbReference>
<dbReference type="PROSITE" id="PS01124">
    <property type="entry name" value="HTH_ARAC_FAMILY_2"/>
    <property type="match status" value="1"/>
</dbReference>
<dbReference type="PANTHER" id="PTHR30532">
    <property type="entry name" value="IRON III DICITRATE-BINDING PERIPLASMIC PROTEIN"/>
    <property type="match status" value="1"/>
</dbReference>
<dbReference type="SUPFAM" id="SSF51215">
    <property type="entry name" value="Regulatory protein AraC"/>
    <property type="match status" value="1"/>
</dbReference>
<organism evidence="10">
    <name type="scientific">Paenibacillus sp. SYP-B3998</name>
    <dbReference type="NCBI Taxonomy" id="2678564"/>
    <lineage>
        <taxon>Bacteria</taxon>
        <taxon>Bacillati</taxon>
        <taxon>Bacillota</taxon>
        <taxon>Bacilli</taxon>
        <taxon>Bacillales</taxon>
        <taxon>Paenibacillaceae</taxon>
        <taxon>Paenibacillus</taxon>
    </lineage>
</organism>
<evidence type="ECO:0000256" key="6">
    <source>
        <dbReference type="ARBA" id="ARBA00023125"/>
    </source>
</evidence>